<dbReference type="AlphaFoldDB" id="A0A4P6JW70"/>
<organism evidence="1 2">
    <name type="scientific">Ktedonosporobacter rubrisoli</name>
    <dbReference type="NCBI Taxonomy" id="2509675"/>
    <lineage>
        <taxon>Bacteria</taxon>
        <taxon>Bacillati</taxon>
        <taxon>Chloroflexota</taxon>
        <taxon>Ktedonobacteria</taxon>
        <taxon>Ktedonobacterales</taxon>
        <taxon>Ktedonosporobacteraceae</taxon>
        <taxon>Ktedonosporobacter</taxon>
    </lineage>
</organism>
<keyword evidence="2" id="KW-1185">Reference proteome</keyword>
<evidence type="ECO:0000313" key="1">
    <source>
        <dbReference type="EMBL" id="QBD79610.1"/>
    </source>
</evidence>
<protein>
    <submittedName>
        <fullName evidence="1">Uncharacterized protein</fullName>
    </submittedName>
</protein>
<dbReference type="OrthoDB" id="158020at2"/>
<evidence type="ECO:0000313" key="2">
    <source>
        <dbReference type="Proteomes" id="UP000290365"/>
    </source>
</evidence>
<reference evidence="1 2" key="1">
    <citation type="submission" date="2019-01" db="EMBL/GenBank/DDBJ databases">
        <title>Ktedonosporobacter rubrisoli SCAWS-G2.</title>
        <authorList>
            <person name="Huang Y."/>
            <person name="Yan B."/>
        </authorList>
    </citation>
    <scope>NUCLEOTIDE SEQUENCE [LARGE SCALE GENOMIC DNA]</scope>
    <source>
        <strain evidence="1 2">SCAWS-G2</strain>
    </source>
</reference>
<dbReference type="RefSeq" id="WP_129890676.1">
    <property type="nucleotide sequence ID" value="NZ_CP035758.1"/>
</dbReference>
<accession>A0A4P6JW70</accession>
<gene>
    <name evidence="1" type="ORF">EPA93_27985</name>
</gene>
<sequence length="155" mass="18028">MNINEQLESFLAELGVEMEQPEDRLYNGDSVPEISIFQASRDHYGVFYRLDIIDCKPELRIMVPVDKGDTKMDIYLVQLSEHMPLNTCFAEMSVYEGSAAYEHGREAALQHLLYASAEMMKQLFWSGDLQSLNFPPEIVVYPLLINDRRRSRYLR</sequence>
<name>A0A4P6JW70_KTERU</name>
<dbReference type="Proteomes" id="UP000290365">
    <property type="component" value="Chromosome"/>
</dbReference>
<dbReference type="KEGG" id="kbs:EPA93_27985"/>
<proteinExistence type="predicted"/>
<dbReference type="EMBL" id="CP035758">
    <property type="protein sequence ID" value="QBD79610.1"/>
    <property type="molecule type" value="Genomic_DNA"/>
</dbReference>